<accession>A0A3B1APB7</accession>
<organism evidence="1">
    <name type="scientific">hydrothermal vent metagenome</name>
    <dbReference type="NCBI Taxonomy" id="652676"/>
    <lineage>
        <taxon>unclassified sequences</taxon>
        <taxon>metagenomes</taxon>
        <taxon>ecological metagenomes</taxon>
    </lineage>
</organism>
<dbReference type="AlphaFoldDB" id="A0A3B1APB7"/>
<reference evidence="1" key="1">
    <citation type="submission" date="2018-06" db="EMBL/GenBank/DDBJ databases">
        <authorList>
            <person name="Zhirakovskaya E."/>
        </authorList>
    </citation>
    <scope>NUCLEOTIDE SEQUENCE</scope>
</reference>
<protein>
    <submittedName>
        <fullName evidence="1">Uncharacterized protein</fullName>
    </submittedName>
</protein>
<gene>
    <name evidence="1" type="ORF">MNBD_GAMMA19-938</name>
</gene>
<name>A0A3B1APB7_9ZZZZ</name>
<feature type="non-terminal residue" evidence="1">
    <location>
        <position position="1"/>
    </location>
</feature>
<proteinExistence type="predicted"/>
<sequence length="31" mass="3519">VALEMAFRQSRLEQGVIVNSITPSIGVHFYR</sequence>
<evidence type="ECO:0000313" key="1">
    <source>
        <dbReference type="EMBL" id="VAX01803.1"/>
    </source>
</evidence>
<dbReference type="EMBL" id="UOFV01000274">
    <property type="protein sequence ID" value="VAX01803.1"/>
    <property type="molecule type" value="Genomic_DNA"/>
</dbReference>